<accession>A0ABD2MBR2</accession>
<reference evidence="4 5" key="1">
    <citation type="submission" date="2024-10" db="EMBL/GenBank/DDBJ databases">
        <authorList>
            <person name="Kim D."/>
        </authorList>
    </citation>
    <scope>NUCLEOTIDE SEQUENCE [LARGE SCALE GENOMIC DNA]</scope>
    <source>
        <strain evidence="4">BH-2024</strain>
    </source>
</reference>
<dbReference type="InterPro" id="IPR011021">
    <property type="entry name" value="Arrestin-like_N"/>
</dbReference>
<dbReference type="InterPro" id="IPR017864">
    <property type="entry name" value="Arrestin_CS"/>
</dbReference>
<dbReference type="EMBL" id="JBICBT010000056">
    <property type="protein sequence ID" value="KAL3124970.1"/>
    <property type="molecule type" value="Genomic_DNA"/>
</dbReference>
<dbReference type="Pfam" id="PF00339">
    <property type="entry name" value="Arrestin_N"/>
    <property type="match status" value="1"/>
</dbReference>
<proteinExistence type="inferred from homology"/>
<dbReference type="Gene3D" id="2.60.40.840">
    <property type="match status" value="1"/>
</dbReference>
<dbReference type="AlphaFoldDB" id="A0ABD2MBR2"/>
<dbReference type="GO" id="GO:0002029">
    <property type="term" value="P:desensitization of G protein-coupled receptor signaling pathway"/>
    <property type="evidence" value="ECO:0007669"/>
    <property type="project" value="UniProtKB-ARBA"/>
</dbReference>
<dbReference type="SMART" id="SM01017">
    <property type="entry name" value="Arrestin_C"/>
    <property type="match status" value="1"/>
</dbReference>
<evidence type="ECO:0000313" key="5">
    <source>
        <dbReference type="Proteomes" id="UP001620626"/>
    </source>
</evidence>
<dbReference type="PRINTS" id="PR00309">
    <property type="entry name" value="ARRESTIN"/>
</dbReference>
<dbReference type="InterPro" id="IPR000698">
    <property type="entry name" value="Arrestin"/>
</dbReference>
<dbReference type="PROSITE" id="PS00295">
    <property type="entry name" value="ARRESTINS"/>
    <property type="match status" value="1"/>
</dbReference>
<dbReference type="InterPro" id="IPR014753">
    <property type="entry name" value="Arrestin_N"/>
</dbReference>
<dbReference type="InterPro" id="IPR014752">
    <property type="entry name" value="Arrestin-like_C"/>
</dbReference>
<evidence type="ECO:0000313" key="4">
    <source>
        <dbReference type="EMBL" id="KAL3124970.1"/>
    </source>
</evidence>
<feature type="domain" description="Arrestin C-terminal-like" evidence="3">
    <location>
        <begin position="201"/>
        <end position="362"/>
    </location>
</feature>
<dbReference type="Pfam" id="PF02752">
    <property type="entry name" value="Arrestin_C"/>
    <property type="match status" value="1"/>
</dbReference>
<dbReference type="InterPro" id="IPR011022">
    <property type="entry name" value="Arrestin_C-like"/>
</dbReference>
<evidence type="ECO:0000256" key="1">
    <source>
        <dbReference type="ARBA" id="ARBA00005298"/>
    </source>
</evidence>
<comment type="similarity">
    <text evidence="1">Belongs to the arrestin family.</text>
</comment>
<comment type="caution">
    <text evidence="4">The sequence shown here is derived from an EMBL/GenBank/DDBJ whole genome shotgun (WGS) entry which is preliminary data.</text>
</comment>
<dbReference type="PANTHER" id="PTHR11792">
    <property type="entry name" value="ARRESTIN"/>
    <property type="match status" value="1"/>
</dbReference>
<dbReference type="GO" id="GO:0007608">
    <property type="term" value="P:sensory perception of smell"/>
    <property type="evidence" value="ECO:0007669"/>
    <property type="project" value="UniProtKB-ARBA"/>
</dbReference>
<dbReference type="GO" id="GO:0045494">
    <property type="term" value="P:photoreceptor cell maintenance"/>
    <property type="evidence" value="ECO:0007669"/>
    <property type="project" value="UniProtKB-ARBA"/>
</dbReference>
<dbReference type="Gene3D" id="2.60.40.640">
    <property type="match status" value="1"/>
</dbReference>
<gene>
    <name evidence="4" type="ORF">niasHT_001863</name>
</gene>
<protein>
    <recommendedName>
        <fullName evidence="3">Arrestin C-terminal-like domain-containing protein</fullName>
    </recommendedName>
</protein>
<keyword evidence="2" id="KW-0716">Sensory transduction</keyword>
<dbReference type="InterPro" id="IPR014756">
    <property type="entry name" value="Ig_E-set"/>
</dbReference>
<evidence type="ECO:0000259" key="3">
    <source>
        <dbReference type="SMART" id="SM01017"/>
    </source>
</evidence>
<keyword evidence="5" id="KW-1185">Reference proteome</keyword>
<dbReference type="SUPFAM" id="SSF81296">
    <property type="entry name" value="E set domains"/>
    <property type="match status" value="2"/>
</dbReference>
<evidence type="ECO:0000256" key="2">
    <source>
        <dbReference type="ARBA" id="ARBA00022606"/>
    </source>
</evidence>
<dbReference type="PANTHER" id="PTHR11792:SF17">
    <property type="entry name" value="KURTZ ARRESTIN"/>
    <property type="match status" value="1"/>
</dbReference>
<sequence>MTDNEDKKAGTRVFKKTSPNGKITTYLGKRDFLDRGETVDLIDGMVLIDDDYIKSSKKVTVQLLAAFRYGREDLDVLGLTFRKDLISQLYQVYPATQNESLRPMTRLQERLKKKLGENAFPFWFEIPPNSASSVTLQPAQGDTGKPCGVDYEIKTMVGGDSTQEKPKKHNSVRLAIRKLTYCPQLERIQPMIDVTKNFIISPGGLHLEASLDKEMYYHGESIAVNVHIQNNSNKTVKKIKVTVQQMADICIFTTARYTCDVDKIDSCEGFPVGPGSTLSKIYSLCPLLLKNKDKRGLALDGQLKHEDTNLASSTTFAALRQSVHENLGIIVQYKVKIRLLIAGALGGELSAELPFTLTHPKPTDSPHPTEKKANVANCQEQQTPATNGAQQREQKEISVADVDLIQFDSFDDDDDLIFEDFARLRARGSELNNDAENLPES</sequence>
<name>A0ABD2MBR2_9BILA</name>
<dbReference type="FunFam" id="2.60.40.840:FF:000002">
    <property type="entry name" value="Arrestin 3"/>
    <property type="match status" value="1"/>
</dbReference>
<dbReference type="GO" id="GO:0016060">
    <property type="term" value="P:negative regulation of phospholipase C-activating phototransduction signaling pathway"/>
    <property type="evidence" value="ECO:0007669"/>
    <property type="project" value="UniProtKB-ARBA"/>
</dbReference>
<dbReference type="Proteomes" id="UP001620626">
    <property type="component" value="Unassembled WGS sequence"/>
</dbReference>
<organism evidence="4 5">
    <name type="scientific">Heterodera trifolii</name>
    <dbReference type="NCBI Taxonomy" id="157864"/>
    <lineage>
        <taxon>Eukaryota</taxon>
        <taxon>Metazoa</taxon>
        <taxon>Ecdysozoa</taxon>
        <taxon>Nematoda</taxon>
        <taxon>Chromadorea</taxon>
        <taxon>Rhabditida</taxon>
        <taxon>Tylenchina</taxon>
        <taxon>Tylenchomorpha</taxon>
        <taxon>Tylenchoidea</taxon>
        <taxon>Heteroderidae</taxon>
        <taxon>Heteroderinae</taxon>
        <taxon>Heterodera</taxon>
    </lineage>
</organism>